<comment type="subcellular location">
    <subcellularLocation>
        <location evidence="1">Nucleus</location>
    </subcellularLocation>
</comment>
<feature type="compositionally biased region" description="Polar residues" evidence="9">
    <location>
        <begin position="168"/>
        <end position="179"/>
    </location>
</feature>
<reference evidence="12" key="2">
    <citation type="submission" date="2020-05" db="UniProtKB">
        <authorList>
            <consortium name="EnsemblMetazoa"/>
        </authorList>
    </citation>
    <scope>IDENTIFICATION</scope>
    <source>
        <strain evidence="12">MINIMUS1</strain>
    </source>
</reference>
<dbReference type="Pfam" id="PF00096">
    <property type="entry name" value="zf-C2H2"/>
    <property type="match status" value="2"/>
</dbReference>
<keyword evidence="5 8" id="KW-0862">Zinc</keyword>
<reference evidence="13" key="1">
    <citation type="submission" date="2013-03" db="EMBL/GenBank/DDBJ databases">
        <title>The Genome Sequence of Anopheles minimus MINIMUS1.</title>
        <authorList>
            <consortium name="The Broad Institute Genomics Platform"/>
            <person name="Neafsey D.E."/>
            <person name="Walton C."/>
            <person name="Walker B."/>
            <person name="Young S.K."/>
            <person name="Zeng Q."/>
            <person name="Gargeya S."/>
            <person name="Fitzgerald M."/>
            <person name="Haas B."/>
            <person name="Abouelleil A."/>
            <person name="Allen A.W."/>
            <person name="Alvarado L."/>
            <person name="Arachchi H.M."/>
            <person name="Berlin A.M."/>
            <person name="Chapman S.B."/>
            <person name="Gainer-Dewar J."/>
            <person name="Goldberg J."/>
            <person name="Griggs A."/>
            <person name="Gujja S."/>
            <person name="Hansen M."/>
            <person name="Howarth C."/>
            <person name="Imamovic A."/>
            <person name="Ireland A."/>
            <person name="Larimer J."/>
            <person name="McCowan C."/>
            <person name="Murphy C."/>
            <person name="Pearson M."/>
            <person name="Poon T.W."/>
            <person name="Priest M."/>
            <person name="Roberts A."/>
            <person name="Saif S."/>
            <person name="Shea T."/>
            <person name="Sisk P."/>
            <person name="Sykes S."/>
            <person name="Wortman J."/>
            <person name="Nusbaum C."/>
            <person name="Birren B."/>
        </authorList>
    </citation>
    <scope>NUCLEOTIDE SEQUENCE [LARGE SCALE GENOMIC DNA]</scope>
    <source>
        <strain evidence="13">MINIMUS1</strain>
    </source>
</reference>
<evidence type="ECO:0000256" key="2">
    <source>
        <dbReference type="ARBA" id="ARBA00022723"/>
    </source>
</evidence>
<feature type="domain" description="C2H2-type" evidence="10">
    <location>
        <begin position="503"/>
        <end position="531"/>
    </location>
</feature>
<feature type="compositionally biased region" description="Low complexity" evidence="9">
    <location>
        <begin position="117"/>
        <end position="133"/>
    </location>
</feature>
<feature type="domain" description="ZAD" evidence="11">
    <location>
        <begin position="7"/>
        <end position="76"/>
    </location>
</feature>
<feature type="compositionally biased region" description="Polar residues" evidence="9">
    <location>
        <begin position="581"/>
        <end position="593"/>
    </location>
</feature>
<proteinExistence type="predicted"/>
<feature type="binding site" evidence="8">
    <location>
        <position position="9"/>
    </location>
    <ligand>
        <name>Zn(2+)</name>
        <dbReference type="ChEBI" id="CHEBI:29105"/>
    </ligand>
</feature>
<feature type="compositionally biased region" description="Polar residues" evidence="9">
    <location>
        <begin position="315"/>
        <end position="330"/>
    </location>
</feature>
<dbReference type="PROSITE" id="PS00028">
    <property type="entry name" value="ZINC_FINGER_C2H2_1"/>
    <property type="match status" value="4"/>
</dbReference>
<keyword evidence="4 7" id="KW-0863">Zinc-finger</keyword>
<protein>
    <recommendedName>
        <fullName evidence="14">Protein krueppel</fullName>
    </recommendedName>
</protein>
<feature type="binding site" evidence="8">
    <location>
        <position position="12"/>
    </location>
    <ligand>
        <name>Zn(2+)</name>
        <dbReference type="ChEBI" id="CHEBI:29105"/>
    </ligand>
</feature>
<dbReference type="PANTHER" id="PTHR24379:SF127">
    <property type="entry name" value="BLOODY FINGERS-RELATED"/>
    <property type="match status" value="1"/>
</dbReference>
<dbReference type="InterPro" id="IPR036236">
    <property type="entry name" value="Znf_C2H2_sf"/>
</dbReference>
<dbReference type="GO" id="GO:0005634">
    <property type="term" value="C:nucleus"/>
    <property type="evidence" value="ECO:0007669"/>
    <property type="project" value="UniProtKB-SubCell"/>
</dbReference>
<dbReference type="SUPFAM" id="SSF57667">
    <property type="entry name" value="beta-beta-alpha zinc fingers"/>
    <property type="match status" value="3"/>
</dbReference>
<dbReference type="InterPro" id="IPR013087">
    <property type="entry name" value="Znf_C2H2_type"/>
</dbReference>
<keyword evidence="2 8" id="KW-0479">Metal-binding</keyword>
<feature type="binding site" evidence="8">
    <location>
        <position position="49"/>
    </location>
    <ligand>
        <name>Zn(2+)</name>
        <dbReference type="ChEBI" id="CHEBI:29105"/>
    </ligand>
</feature>
<organism evidence="12 13">
    <name type="scientific">Anopheles minimus</name>
    <dbReference type="NCBI Taxonomy" id="112268"/>
    <lineage>
        <taxon>Eukaryota</taxon>
        <taxon>Metazoa</taxon>
        <taxon>Ecdysozoa</taxon>
        <taxon>Arthropoda</taxon>
        <taxon>Hexapoda</taxon>
        <taxon>Insecta</taxon>
        <taxon>Pterygota</taxon>
        <taxon>Neoptera</taxon>
        <taxon>Endopterygota</taxon>
        <taxon>Diptera</taxon>
        <taxon>Nematocera</taxon>
        <taxon>Culicoidea</taxon>
        <taxon>Culicidae</taxon>
        <taxon>Anophelinae</taxon>
        <taxon>Anopheles</taxon>
    </lineage>
</organism>
<accession>A0A182W3N4</accession>
<evidence type="ECO:0000313" key="13">
    <source>
        <dbReference type="Proteomes" id="UP000075920"/>
    </source>
</evidence>
<evidence type="ECO:0000259" key="11">
    <source>
        <dbReference type="PROSITE" id="PS51915"/>
    </source>
</evidence>
<feature type="compositionally biased region" description="Basic and acidic residues" evidence="9">
    <location>
        <begin position="332"/>
        <end position="343"/>
    </location>
</feature>
<evidence type="ECO:0000256" key="3">
    <source>
        <dbReference type="ARBA" id="ARBA00022737"/>
    </source>
</evidence>
<evidence type="ECO:0000256" key="8">
    <source>
        <dbReference type="PROSITE-ProRule" id="PRU01263"/>
    </source>
</evidence>
<evidence type="ECO:0008006" key="14">
    <source>
        <dbReference type="Google" id="ProtNLM"/>
    </source>
</evidence>
<dbReference type="Proteomes" id="UP000075920">
    <property type="component" value="Unassembled WGS sequence"/>
</dbReference>
<keyword evidence="13" id="KW-1185">Reference proteome</keyword>
<dbReference type="GO" id="GO:0000977">
    <property type="term" value="F:RNA polymerase II transcription regulatory region sequence-specific DNA binding"/>
    <property type="evidence" value="ECO:0007669"/>
    <property type="project" value="TreeGrafter"/>
</dbReference>
<feature type="domain" description="C2H2-type" evidence="10">
    <location>
        <begin position="475"/>
        <end position="502"/>
    </location>
</feature>
<dbReference type="AlphaFoldDB" id="A0A182W3N4"/>
<dbReference type="EnsemblMetazoa" id="AMIN004945-RA">
    <property type="protein sequence ID" value="AMIN004945-PA"/>
    <property type="gene ID" value="AMIN004945"/>
</dbReference>
<dbReference type="Gene3D" id="3.30.160.60">
    <property type="entry name" value="Classic Zinc Finger"/>
    <property type="match status" value="3"/>
</dbReference>
<evidence type="ECO:0000256" key="9">
    <source>
        <dbReference type="SAM" id="MobiDB-lite"/>
    </source>
</evidence>
<evidence type="ECO:0000256" key="5">
    <source>
        <dbReference type="ARBA" id="ARBA00022833"/>
    </source>
</evidence>
<dbReference type="FunFam" id="3.30.160.60:FF:000870">
    <property type="entry name" value="zinc finger protein 197 isoform X1"/>
    <property type="match status" value="1"/>
</dbReference>
<feature type="region of interest" description="Disordered" evidence="9">
    <location>
        <begin position="100"/>
        <end position="197"/>
    </location>
</feature>
<keyword evidence="3" id="KW-0677">Repeat</keyword>
<feature type="domain" description="C2H2-type" evidence="10">
    <location>
        <begin position="419"/>
        <end position="447"/>
    </location>
</feature>
<feature type="domain" description="C2H2-type" evidence="10">
    <location>
        <begin position="447"/>
        <end position="474"/>
    </location>
</feature>
<sequence length="600" mass="69137">MESFRTSECRLCMRYRCCKPLNAEMVRRIGACFGIHINLDDSTLPRDICRQCANRVKQVKKYRDSYLLVQAKLFIRRSNSFLRIDRQPLVQVILSQHETPRYVHPPKRPSRDNGRQRSSSTDASSSSDSSNNRSHNERDFRKPSSSAPKQTDLHIGSGRRVTHPPRSLSCNGTAAQSTVTRHRASPSPIPERRPSSEVALPAVDNRSELLNEPLEAEKVEAIEQMHVPLLEDSRPMSAATENLELEVLETDTQSQDETESLEDLNHLQEHENADTKQTIEMIVDENTHQNAYEAAEHLELDDMDDGMDAEHPTHTSEVFETPENTEGTDNASDEKPIRHVPDTRRRRRSKISGRELYKSLLTDCNICGKKIERNRLEGHINRHSGRRPYGCPVEGCSSRFHCKHACRLHVRCRHGSETFACGTCGKEYKARRDLLGHIRETHVEPKFSCDICGKMFTTRSRLKQHRHYHTGERNYPCHVCAMRFFSNFQLKVHMRTHTKSFPYVCSVCNKSFRYRHMAKEHIVKDHGIDTTLQKDWVIQFPEPDPEEVEVVNTEKNIVRYNIQRLEEPEDEDELGESKEGMNNSLTTDQSAQHQELIGVE</sequence>
<dbReference type="PROSITE" id="PS51915">
    <property type="entry name" value="ZAD"/>
    <property type="match status" value="1"/>
</dbReference>
<dbReference type="GO" id="GO:0008270">
    <property type="term" value="F:zinc ion binding"/>
    <property type="evidence" value="ECO:0007669"/>
    <property type="project" value="UniProtKB-UniRule"/>
</dbReference>
<dbReference type="VEuPathDB" id="VectorBase:AMIN004945"/>
<evidence type="ECO:0000313" key="12">
    <source>
        <dbReference type="EnsemblMetazoa" id="AMIN004945-PA"/>
    </source>
</evidence>
<evidence type="ECO:0000256" key="1">
    <source>
        <dbReference type="ARBA" id="ARBA00004123"/>
    </source>
</evidence>
<dbReference type="GO" id="GO:0000981">
    <property type="term" value="F:DNA-binding transcription factor activity, RNA polymerase II-specific"/>
    <property type="evidence" value="ECO:0007669"/>
    <property type="project" value="TreeGrafter"/>
</dbReference>
<keyword evidence="6" id="KW-0539">Nucleus</keyword>
<feature type="binding site" evidence="8">
    <location>
        <position position="52"/>
    </location>
    <ligand>
        <name>Zn(2+)</name>
        <dbReference type="ChEBI" id="CHEBI:29105"/>
    </ligand>
</feature>
<feature type="region of interest" description="Disordered" evidence="9">
    <location>
        <begin position="304"/>
        <end position="351"/>
    </location>
</feature>
<feature type="region of interest" description="Disordered" evidence="9">
    <location>
        <begin position="563"/>
        <end position="600"/>
    </location>
</feature>
<evidence type="ECO:0000259" key="10">
    <source>
        <dbReference type="PROSITE" id="PS50157"/>
    </source>
</evidence>
<dbReference type="STRING" id="112268.A0A182W3N4"/>
<dbReference type="PROSITE" id="PS50157">
    <property type="entry name" value="ZINC_FINGER_C2H2_2"/>
    <property type="match status" value="4"/>
</dbReference>
<name>A0A182W3N4_9DIPT</name>
<evidence type="ECO:0000256" key="7">
    <source>
        <dbReference type="PROSITE-ProRule" id="PRU00042"/>
    </source>
</evidence>
<dbReference type="SMART" id="SM00355">
    <property type="entry name" value="ZnF_C2H2"/>
    <property type="match status" value="6"/>
</dbReference>
<dbReference type="PANTHER" id="PTHR24379">
    <property type="entry name" value="KRAB AND ZINC FINGER DOMAIN-CONTAINING"/>
    <property type="match status" value="1"/>
</dbReference>
<evidence type="ECO:0000256" key="4">
    <source>
        <dbReference type="ARBA" id="ARBA00022771"/>
    </source>
</evidence>
<dbReference type="InterPro" id="IPR012934">
    <property type="entry name" value="Znf_AD"/>
</dbReference>
<evidence type="ECO:0000256" key="6">
    <source>
        <dbReference type="ARBA" id="ARBA00023242"/>
    </source>
</evidence>